<reference evidence="3" key="1">
    <citation type="submission" date="2020-03" db="EMBL/GenBank/DDBJ databases">
        <title>Genome of Pelagibius litoralis DSM 21314T.</title>
        <authorList>
            <person name="Wang G."/>
        </authorList>
    </citation>
    <scope>NUCLEOTIDE SEQUENCE</scope>
    <source>
        <strain evidence="3">DSM 21314</strain>
    </source>
</reference>
<dbReference type="PANTHER" id="PTHR33376">
    <property type="match status" value="1"/>
</dbReference>
<dbReference type="EMBL" id="JAAQPH010000008">
    <property type="protein sequence ID" value="NIA69286.1"/>
    <property type="molecule type" value="Genomic_DNA"/>
</dbReference>
<dbReference type="InterPro" id="IPR006311">
    <property type="entry name" value="TAT_signal"/>
</dbReference>
<keyword evidence="1 2" id="KW-0732">Signal</keyword>
<sequence>MTATMFSRQTFITLASGAALLLTGALAGPLPASAETTLALSSWLPPKHPVVTGVMRPWAKQVEEVTEGRVKVRVLAKPLGPPPAHYDMAKDGVADITYGLHSFTKDDRFLRSRIGQFSFLGDNATDASAAYWQIYGDTLKAQEEHQGVKLLGLFVHGPGMFHNNQRKIAAAADFDGLKIRTPGGYVAGLAGDLGITTQFMGPGQVFEKLSRGVIDGVTFPMEALKAFKLTDHLKYSMRVPGGIYNTSWFLVMNQAKWDALSDADKAAIEGVSGSAFAALAGGVWDKADTSGAEFVATTGVEVYDAPAEVIAAIKAVAEKREGAWAEAVAAQGFDGKAALTAFRSMTGVAY</sequence>
<dbReference type="RefSeq" id="WP_167224736.1">
    <property type="nucleotide sequence ID" value="NZ_JAAQPH010000008.1"/>
</dbReference>
<accession>A0A967KEY8</accession>
<protein>
    <submittedName>
        <fullName evidence="3">TRAP transporter substrate-binding protein</fullName>
    </submittedName>
</protein>
<feature type="signal peptide" evidence="2">
    <location>
        <begin position="1"/>
        <end position="27"/>
    </location>
</feature>
<dbReference type="GO" id="GO:0055085">
    <property type="term" value="P:transmembrane transport"/>
    <property type="evidence" value="ECO:0007669"/>
    <property type="project" value="InterPro"/>
</dbReference>
<evidence type="ECO:0000313" key="3">
    <source>
        <dbReference type="EMBL" id="NIA69286.1"/>
    </source>
</evidence>
<dbReference type="PANTHER" id="PTHR33376:SF15">
    <property type="entry name" value="BLL6794 PROTEIN"/>
    <property type="match status" value="1"/>
</dbReference>
<evidence type="ECO:0000256" key="2">
    <source>
        <dbReference type="SAM" id="SignalP"/>
    </source>
</evidence>
<evidence type="ECO:0000256" key="1">
    <source>
        <dbReference type="ARBA" id="ARBA00022729"/>
    </source>
</evidence>
<feature type="chain" id="PRO_5037860026" evidence="2">
    <location>
        <begin position="28"/>
        <end position="350"/>
    </location>
</feature>
<organism evidence="3 4">
    <name type="scientific">Pelagibius litoralis</name>
    <dbReference type="NCBI Taxonomy" id="374515"/>
    <lineage>
        <taxon>Bacteria</taxon>
        <taxon>Pseudomonadati</taxon>
        <taxon>Pseudomonadota</taxon>
        <taxon>Alphaproteobacteria</taxon>
        <taxon>Rhodospirillales</taxon>
        <taxon>Rhodovibrionaceae</taxon>
        <taxon>Pelagibius</taxon>
    </lineage>
</organism>
<dbReference type="Gene3D" id="3.40.190.170">
    <property type="entry name" value="Bacterial extracellular solute-binding protein, family 7"/>
    <property type="match status" value="1"/>
</dbReference>
<name>A0A967KEY8_9PROT</name>
<dbReference type="NCBIfam" id="NF037995">
    <property type="entry name" value="TRAP_S1"/>
    <property type="match status" value="1"/>
</dbReference>
<gene>
    <name evidence="3" type="ORF">HBA54_11855</name>
</gene>
<dbReference type="CDD" id="cd13665">
    <property type="entry name" value="PBP2_TRAP_Dctp3_4"/>
    <property type="match status" value="1"/>
</dbReference>
<proteinExistence type="predicted"/>
<dbReference type="PROSITE" id="PS51318">
    <property type="entry name" value="TAT"/>
    <property type="match status" value="1"/>
</dbReference>
<dbReference type="Proteomes" id="UP000761264">
    <property type="component" value="Unassembled WGS sequence"/>
</dbReference>
<dbReference type="AlphaFoldDB" id="A0A967KEY8"/>
<comment type="caution">
    <text evidence="3">The sequence shown here is derived from an EMBL/GenBank/DDBJ whole genome shotgun (WGS) entry which is preliminary data.</text>
</comment>
<keyword evidence="4" id="KW-1185">Reference proteome</keyword>
<dbReference type="InterPro" id="IPR018389">
    <property type="entry name" value="DctP_fam"/>
</dbReference>
<dbReference type="InterPro" id="IPR038404">
    <property type="entry name" value="TRAP_DctP_sf"/>
</dbReference>
<dbReference type="Pfam" id="PF03480">
    <property type="entry name" value="DctP"/>
    <property type="match status" value="1"/>
</dbReference>
<evidence type="ECO:0000313" key="4">
    <source>
        <dbReference type="Proteomes" id="UP000761264"/>
    </source>
</evidence>